<feature type="region of interest" description="Disordered" evidence="2">
    <location>
        <begin position="108"/>
        <end position="138"/>
    </location>
</feature>
<keyword evidence="1" id="KW-0175">Coiled coil</keyword>
<accession>A0A1U7CZ61</accession>
<feature type="transmembrane region" description="Helical" evidence="3">
    <location>
        <begin position="260"/>
        <end position="280"/>
    </location>
</feature>
<dbReference type="OrthoDB" id="287894at2"/>
<name>A0A1U7CZ61_9BACT</name>
<dbReference type="EMBL" id="CP019082">
    <property type="protein sequence ID" value="APW64159.1"/>
    <property type="molecule type" value="Genomic_DNA"/>
</dbReference>
<feature type="coiled-coil region" evidence="1">
    <location>
        <begin position="43"/>
        <end position="88"/>
    </location>
</feature>
<reference evidence="5" key="1">
    <citation type="submission" date="2016-12" db="EMBL/GenBank/DDBJ databases">
        <title>Comparative genomics of four Isosphaeraceae planctomycetes: a common pool of plasmids and glycoside hydrolase genes.</title>
        <authorList>
            <person name="Ivanova A."/>
        </authorList>
    </citation>
    <scope>NUCLEOTIDE SEQUENCE [LARGE SCALE GENOMIC DNA]</scope>
    <source>
        <strain evidence="5">PX4</strain>
    </source>
</reference>
<dbReference type="STRING" id="1387353.BSF38_05751"/>
<organism evidence="4 5">
    <name type="scientific">Paludisphaera borealis</name>
    <dbReference type="NCBI Taxonomy" id="1387353"/>
    <lineage>
        <taxon>Bacteria</taxon>
        <taxon>Pseudomonadati</taxon>
        <taxon>Planctomycetota</taxon>
        <taxon>Planctomycetia</taxon>
        <taxon>Isosphaerales</taxon>
        <taxon>Isosphaeraceae</taxon>
        <taxon>Paludisphaera</taxon>
    </lineage>
</organism>
<protein>
    <submittedName>
        <fullName evidence="4">Uncharacterized protein</fullName>
    </submittedName>
</protein>
<feature type="transmembrane region" description="Helical" evidence="3">
    <location>
        <begin position="292"/>
        <end position="311"/>
    </location>
</feature>
<evidence type="ECO:0000256" key="1">
    <source>
        <dbReference type="SAM" id="Coils"/>
    </source>
</evidence>
<evidence type="ECO:0000256" key="2">
    <source>
        <dbReference type="SAM" id="MobiDB-lite"/>
    </source>
</evidence>
<evidence type="ECO:0000313" key="4">
    <source>
        <dbReference type="EMBL" id="APW64159.1"/>
    </source>
</evidence>
<proteinExistence type="predicted"/>
<sequence>MKRLILVVLLVLGLVAYVRLNARHPHIHDTYYIDFGSHGPGAVQREYEAARQAKEDADDARREALEAIEDARREVDEATRDAARDANEALSDAAREIRESVEGIPVPIVPGTRVTTASPAPPAPPAAPRAPARHRSARPARRVAVASFTPPRPPKPDEIHKVVGRISVNEERAKADARRQLQEDVATWLEPYVPASWRPSERQLEAMVMQTRLTPVEKSFEKPYSTLYVAELDADFSAARRDELVRSHQQIVVRDRMFKLAGLLGFVLVCLAAVSGYIRTDEATKGYYTNRLRMLAAAGVGAAGVVIYQMIA</sequence>
<feature type="compositionally biased region" description="Pro residues" evidence="2">
    <location>
        <begin position="119"/>
        <end position="128"/>
    </location>
</feature>
<keyword evidence="3" id="KW-0812">Transmembrane</keyword>
<evidence type="ECO:0000256" key="3">
    <source>
        <dbReference type="SAM" id="Phobius"/>
    </source>
</evidence>
<dbReference type="RefSeq" id="WP_145952380.1">
    <property type="nucleotide sequence ID" value="NZ_CP019082.1"/>
</dbReference>
<evidence type="ECO:0000313" key="5">
    <source>
        <dbReference type="Proteomes" id="UP000186309"/>
    </source>
</evidence>
<keyword evidence="3" id="KW-0472">Membrane</keyword>
<dbReference type="AlphaFoldDB" id="A0A1U7CZ61"/>
<keyword evidence="5" id="KW-1185">Reference proteome</keyword>
<keyword evidence="3" id="KW-1133">Transmembrane helix</keyword>
<dbReference type="KEGG" id="pbor:BSF38_05751"/>
<gene>
    <name evidence="4" type="ORF">BSF38_05751</name>
</gene>
<dbReference type="Proteomes" id="UP000186309">
    <property type="component" value="Chromosome"/>
</dbReference>